<comment type="caution">
    <text evidence="4">The sequence shown here is derived from an EMBL/GenBank/DDBJ whole genome shotgun (WGS) entry which is preliminary data.</text>
</comment>
<dbReference type="GO" id="GO:0004402">
    <property type="term" value="F:histone acetyltransferase activity"/>
    <property type="evidence" value="ECO:0007669"/>
    <property type="project" value="TreeGrafter"/>
</dbReference>
<keyword evidence="1" id="KW-0175">Coiled coil</keyword>
<dbReference type="OrthoDB" id="1938992at2759"/>
<reference evidence="4 5" key="1">
    <citation type="submission" date="2017-06" db="EMBL/GenBank/DDBJ databases">
        <title>Draft genome sequence of a variant of Elsinoe murrayae.</title>
        <authorList>
            <person name="Cheng Q."/>
        </authorList>
    </citation>
    <scope>NUCLEOTIDE SEQUENCE [LARGE SCALE GENOMIC DNA]</scope>
    <source>
        <strain evidence="4 5">CQ-2017a</strain>
    </source>
</reference>
<dbReference type="InterPro" id="IPR029184">
    <property type="entry name" value="Sas4_dom"/>
</dbReference>
<evidence type="ECO:0000256" key="2">
    <source>
        <dbReference type="SAM" id="MobiDB-lite"/>
    </source>
</evidence>
<feature type="region of interest" description="Disordered" evidence="2">
    <location>
        <begin position="185"/>
        <end position="215"/>
    </location>
</feature>
<dbReference type="EMBL" id="NKHZ01000025">
    <property type="protein sequence ID" value="PNS20392.1"/>
    <property type="molecule type" value="Genomic_DNA"/>
</dbReference>
<keyword evidence="5" id="KW-1185">Reference proteome</keyword>
<gene>
    <name evidence="4" type="ORF">CAC42_5842</name>
</gene>
<dbReference type="InterPro" id="IPR038988">
    <property type="entry name" value="Sas4"/>
</dbReference>
<sequence>MLSMTLQREKAKLLNYDSVLVFKDNGRKNGASTIVTNHQVVPETTASSSRLASLAVPIQQASPTSKMNGAQIIDYSIIEKSVPHHPQDPLNDAYYFKAHRRAERKEKQLRNIEKERAMHEKVQLERLLDGLQGHDWLRVMGVTGVTDSEAQKFQGKRDYFISEVKALVHKFKEWREEEKRLKLGKESANMKTEDEADDESSRASREPSSSEIDASAARQLQLEASGSTKPRVKQKVHQTIIPIIYRPPTPEGPLLSFYSKLHLRTAALGKARHGRSALAFGHPLPDMEEVEFDLPPDYTTPDNLREHARAKRRRKRESIADSTSQTR</sequence>
<name>A0A2K1QZB6_9PEZI</name>
<feature type="domain" description="Something about silencing protein 4" evidence="3">
    <location>
        <begin position="88"/>
        <end position="182"/>
    </location>
</feature>
<organism evidence="4 5">
    <name type="scientific">Sphaceloma murrayae</name>
    <dbReference type="NCBI Taxonomy" id="2082308"/>
    <lineage>
        <taxon>Eukaryota</taxon>
        <taxon>Fungi</taxon>
        <taxon>Dikarya</taxon>
        <taxon>Ascomycota</taxon>
        <taxon>Pezizomycotina</taxon>
        <taxon>Dothideomycetes</taxon>
        <taxon>Dothideomycetidae</taxon>
        <taxon>Myriangiales</taxon>
        <taxon>Elsinoaceae</taxon>
        <taxon>Sphaceloma</taxon>
    </lineage>
</organism>
<dbReference type="InParanoid" id="A0A2K1QZB6"/>
<proteinExistence type="predicted"/>
<evidence type="ECO:0000313" key="4">
    <source>
        <dbReference type="EMBL" id="PNS20392.1"/>
    </source>
</evidence>
<dbReference type="Pfam" id="PF15460">
    <property type="entry name" value="SAS4"/>
    <property type="match status" value="1"/>
</dbReference>
<protein>
    <recommendedName>
        <fullName evidence="3">Something about silencing protein 4 domain-containing protein</fullName>
    </recommendedName>
</protein>
<feature type="region of interest" description="Disordered" evidence="2">
    <location>
        <begin position="291"/>
        <end position="327"/>
    </location>
</feature>
<evidence type="ECO:0000313" key="5">
    <source>
        <dbReference type="Proteomes" id="UP000243797"/>
    </source>
</evidence>
<accession>A0A2K1QZB6</accession>
<dbReference type="STRING" id="2082308.A0A2K1QZB6"/>
<evidence type="ECO:0000256" key="1">
    <source>
        <dbReference type="SAM" id="Coils"/>
    </source>
</evidence>
<dbReference type="GO" id="GO:0033255">
    <property type="term" value="C:SAS acetyltransferase complex"/>
    <property type="evidence" value="ECO:0007669"/>
    <property type="project" value="InterPro"/>
</dbReference>
<dbReference type="Proteomes" id="UP000243797">
    <property type="component" value="Unassembled WGS sequence"/>
</dbReference>
<dbReference type="PANTHER" id="PTHR38422:SF1">
    <property type="entry name" value="SOMETHING ABOUT SILENCING PROTEIN 4"/>
    <property type="match status" value="1"/>
</dbReference>
<dbReference type="PANTHER" id="PTHR38422">
    <property type="entry name" value="SOMETHING ABOUT SILENCING PROTEIN 4"/>
    <property type="match status" value="1"/>
</dbReference>
<dbReference type="AlphaFoldDB" id="A0A2K1QZB6"/>
<feature type="coiled-coil region" evidence="1">
    <location>
        <begin position="95"/>
        <end position="125"/>
    </location>
</feature>
<evidence type="ECO:0000259" key="3">
    <source>
        <dbReference type="Pfam" id="PF15460"/>
    </source>
</evidence>